<dbReference type="EMBL" id="PVZS01000020">
    <property type="protein sequence ID" value="PSC03809.1"/>
    <property type="molecule type" value="Genomic_DNA"/>
</dbReference>
<reference evidence="4" key="1">
    <citation type="submission" date="2018-03" db="EMBL/GenBank/DDBJ databases">
        <authorList>
            <person name="Sun L."/>
            <person name="Liu H."/>
            <person name="Chen W."/>
            <person name="Huang K."/>
            <person name="Liu W."/>
            <person name="Gao X."/>
        </authorList>
    </citation>
    <scope>NUCLEOTIDE SEQUENCE [LARGE SCALE GENOMIC DNA]</scope>
    <source>
        <strain evidence="4">SH9</strain>
    </source>
</reference>
<dbReference type="Proteomes" id="UP000239772">
    <property type="component" value="Unassembled WGS sequence"/>
</dbReference>
<proteinExistence type="predicted"/>
<evidence type="ECO:0000313" key="3">
    <source>
        <dbReference type="EMBL" id="PSC03809.1"/>
    </source>
</evidence>
<dbReference type="RefSeq" id="WP_106338210.1">
    <property type="nucleotide sequence ID" value="NZ_PVZS01000020.1"/>
</dbReference>
<organism evidence="3 4">
    <name type="scientific">Alsobacter soli</name>
    <dbReference type="NCBI Taxonomy" id="2109933"/>
    <lineage>
        <taxon>Bacteria</taxon>
        <taxon>Pseudomonadati</taxon>
        <taxon>Pseudomonadota</taxon>
        <taxon>Alphaproteobacteria</taxon>
        <taxon>Hyphomicrobiales</taxon>
        <taxon>Alsobacteraceae</taxon>
        <taxon>Alsobacter</taxon>
    </lineage>
</organism>
<gene>
    <name evidence="3" type="ORF">SLNSH_17010</name>
</gene>
<accession>A0A2T1HQK9</accession>
<feature type="region of interest" description="Disordered" evidence="1">
    <location>
        <begin position="1120"/>
        <end position="1139"/>
    </location>
</feature>
<protein>
    <recommendedName>
        <fullName evidence="2">Phage tail lysozyme domain-containing protein</fullName>
    </recommendedName>
</protein>
<feature type="domain" description="Phage tail lysozyme" evidence="2">
    <location>
        <begin position="410"/>
        <end position="517"/>
    </location>
</feature>
<keyword evidence="4" id="KW-1185">Reference proteome</keyword>
<dbReference type="Pfam" id="PF18013">
    <property type="entry name" value="Phage_lysozyme2"/>
    <property type="match status" value="1"/>
</dbReference>
<sequence length="1139" mass="121219">MVDLPTAPRRLSTLVAPTSAVSQKDYTALGNSTEKALDAVSAGIDQGLAPLAKEAGAQAVTLDENGQVQVSEMPVFGKLGDIYRASAATAYAVRADSSIENGLLDLRKKAMLPADQGGFGGDPQQFRTAADAWVKQYAKNAPAEFRETAMRTGLQTADQHYRSLVDDAFKRDASQTKDAIVNRIGDLDNRLTALARGNYNGDEFRQAYQQLQGAYADLARDPRMGKSAAWVAGQLADADARFKANSIVGAVETAYRDRGFDTAQKTADGILTDPSLNLSEQQRAHYHTLALGQIRLQETERRAQISALGTEASAMVGNILADPNYDRAAAQDLRERAAKAGAAEVFNRVINAERRRDLLTTYGAYPAAQRAALLGGQTSTVSGGVGVGRINIVYQGDLDKADMAGAPSPKAMFSYLLSQGASRNEALMLTSAAASESGLNPYSRHDDGIGLGLFGHNGSRLQALVASAGTAAPSWQQQASFALKELRTRPEAAAVNAAKTPEELTAAQMAFEQPQGYRPGLPQAGHNWNGRVETTRRFWAMDGTAAPAATGEASSAMTGVGNRRAQAMQGAQAAEAARLDAIGRGAVSPSIDPGIAGQLRAGLKEELSRALPDFENAMTKFERPADSELHALGAMAAQVGTPEQQRRVAELAARADLGAAFVHSLSPADRETLIAQKAAQFATGAAKKDREDLDYLRGLDTKIKAGMKSDPWGTAAEIGLPLKSTGLSLDFSNPATLAAGLKARAADVPMLQDHQDLGVVSLVRPAEAASARQALVAMNGQQVRNLFGTMAANMSAEQLEAAAAMPVMKEAIVGLTQTGDPAKMDAAYSLLELLDRRNNASFRADFGESVMKDLDVWKAKSSFWPADQIAEERKHADTPAARAAREALESQADELLKKDSVQSVTNAFNRSWAQSWTPSLTDSLTGAARPPATPVLQEELLGDYRNVVRTYMGRGLDEKKARELAVERVGQVWGPSTANGNRVMRFPPERYVTPVNGSTDWVGKDLDSFVAKTLGDMGGEAPGKPRTQAFQAPLTDAQKTAAEKYAAPRALVSDDMTRVAIANKQPPSYQVVVNVGGRFQLLTQPDGKPARFTPKAAPYQDAARADFGVKHGGFIGAAQALESGDPSKQFGDRAAMFGD</sequence>
<dbReference type="InterPro" id="IPR041219">
    <property type="entry name" value="Phage_lysozyme2"/>
</dbReference>
<dbReference type="Gene3D" id="1.10.530.10">
    <property type="match status" value="1"/>
</dbReference>
<dbReference type="AlphaFoldDB" id="A0A2T1HQK9"/>
<dbReference type="OrthoDB" id="5410551at2"/>
<comment type="caution">
    <text evidence="3">The sequence shown here is derived from an EMBL/GenBank/DDBJ whole genome shotgun (WGS) entry which is preliminary data.</text>
</comment>
<name>A0A2T1HQK9_9HYPH</name>
<evidence type="ECO:0000259" key="2">
    <source>
        <dbReference type="Pfam" id="PF18013"/>
    </source>
</evidence>
<evidence type="ECO:0000256" key="1">
    <source>
        <dbReference type="SAM" id="MobiDB-lite"/>
    </source>
</evidence>
<evidence type="ECO:0000313" key="4">
    <source>
        <dbReference type="Proteomes" id="UP000239772"/>
    </source>
</evidence>